<protein>
    <submittedName>
        <fullName evidence="2">NAD(P)H-binding protein</fullName>
    </submittedName>
</protein>
<keyword evidence="3" id="KW-1185">Reference proteome</keyword>
<dbReference type="PANTHER" id="PTHR43355:SF2">
    <property type="entry name" value="FLAVIN REDUCTASE (NADPH)"/>
    <property type="match status" value="1"/>
</dbReference>
<gene>
    <name evidence="2" type="ORF">L0C25_16415</name>
</gene>
<dbReference type="EMBL" id="CP094970">
    <property type="protein sequence ID" value="UYM04117.1"/>
    <property type="molecule type" value="Genomic_DNA"/>
</dbReference>
<dbReference type="Pfam" id="PF13460">
    <property type="entry name" value="NAD_binding_10"/>
    <property type="match status" value="1"/>
</dbReference>
<evidence type="ECO:0000259" key="1">
    <source>
        <dbReference type="Pfam" id="PF13460"/>
    </source>
</evidence>
<accession>A0AA46TEY8</accession>
<evidence type="ECO:0000313" key="3">
    <source>
        <dbReference type="Proteomes" id="UP001164390"/>
    </source>
</evidence>
<dbReference type="Gene3D" id="3.40.50.720">
    <property type="entry name" value="NAD(P)-binding Rossmann-like Domain"/>
    <property type="match status" value="1"/>
</dbReference>
<dbReference type="AlphaFoldDB" id="A0AA46TEY8"/>
<dbReference type="RefSeq" id="WP_271632775.1">
    <property type="nucleotide sequence ID" value="NZ_CP094970.1"/>
</dbReference>
<reference evidence="2" key="1">
    <citation type="submission" date="2022-01" db="EMBL/GenBank/DDBJ databases">
        <title>Nocardioidaceae gen. sp. A5X3R13.</title>
        <authorList>
            <person name="Lopez Marin M.A."/>
            <person name="Uhlik O."/>
        </authorList>
    </citation>
    <scope>NUCLEOTIDE SEQUENCE</scope>
    <source>
        <strain evidence="2">A5X3R13</strain>
    </source>
</reference>
<dbReference type="InterPro" id="IPR016040">
    <property type="entry name" value="NAD(P)-bd_dom"/>
</dbReference>
<name>A0AA46TEY8_9ACTN</name>
<organism evidence="2 3">
    <name type="scientific">Solicola gregarius</name>
    <dbReference type="NCBI Taxonomy" id="2908642"/>
    <lineage>
        <taxon>Bacteria</taxon>
        <taxon>Bacillati</taxon>
        <taxon>Actinomycetota</taxon>
        <taxon>Actinomycetes</taxon>
        <taxon>Propionibacteriales</taxon>
        <taxon>Nocardioidaceae</taxon>
        <taxon>Solicola</taxon>
    </lineage>
</organism>
<dbReference type="PANTHER" id="PTHR43355">
    <property type="entry name" value="FLAVIN REDUCTASE (NADPH)"/>
    <property type="match status" value="1"/>
</dbReference>
<sequence>MRIAVFGALGNMGRRIVAEATAREHEVSAVVRRSEQVAEVPDDTVPLVADATDREAVAALAYDHDVIVGATRPPHGRESELAEVATVLLDGVAASRGRVVIVGGAGSLVIPETGGRTVVDDPRYLHPAGRPIANACADQLAACRAAQRADWTYLSPAASLSPGTRTGRFRLGIDELVVDSTGASRISMEDLAVALIDEVERPRHRRMRFTAAY</sequence>
<evidence type="ECO:0000313" key="2">
    <source>
        <dbReference type="EMBL" id="UYM04117.1"/>
    </source>
</evidence>
<dbReference type="KEGG" id="sgrg:L0C25_16415"/>
<dbReference type="GO" id="GO:0016646">
    <property type="term" value="F:oxidoreductase activity, acting on the CH-NH group of donors, NAD or NADP as acceptor"/>
    <property type="evidence" value="ECO:0007669"/>
    <property type="project" value="TreeGrafter"/>
</dbReference>
<proteinExistence type="predicted"/>
<dbReference type="InterPro" id="IPR036291">
    <property type="entry name" value="NAD(P)-bd_dom_sf"/>
</dbReference>
<dbReference type="Proteomes" id="UP001164390">
    <property type="component" value="Chromosome"/>
</dbReference>
<dbReference type="InterPro" id="IPR051606">
    <property type="entry name" value="Polyketide_Oxido-like"/>
</dbReference>
<feature type="domain" description="NAD(P)-binding" evidence="1">
    <location>
        <begin position="7"/>
        <end position="197"/>
    </location>
</feature>
<dbReference type="SUPFAM" id="SSF51735">
    <property type="entry name" value="NAD(P)-binding Rossmann-fold domains"/>
    <property type="match status" value="1"/>
</dbReference>